<dbReference type="Proteomes" id="UP000448867">
    <property type="component" value="Unassembled WGS sequence"/>
</dbReference>
<keyword evidence="1" id="KW-1133">Transmembrane helix</keyword>
<dbReference type="AlphaFoldDB" id="A0A7X2LXH8"/>
<sequence length="107" mass="11935">MLIICANNNDYRLLNIFNHVDYATDEELIATFIDTETGETYNVNSNEFKASLVWFIPLGVVLGEAIIAHLISAGLAVVIAGITYTDVKEVSEKLKKEKHDLYMAILT</sequence>
<dbReference type="RefSeq" id="WP_154305856.1">
    <property type="nucleotide sequence ID" value="NZ_WKKI01000001.1"/>
</dbReference>
<organism evidence="2 3">
    <name type="scientific">Metabacillus lacus</name>
    <dbReference type="NCBI Taxonomy" id="1983721"/>
    <lineage>
        <taxon>Bacteria</taxon>
        <taxon>Bacillati</taxon>
        <taxon>Bacillota</taxon>
        <taxon>Bacilli</taxon>
        <taxon>Bacillales</taxon>
        <taxon>Bacillaceae</taxon>
        <taxon>Metabacillus</taxon>
    </lineage>
</organism>
<accession>A0A7X2LXH8</accession>
<keyword evidence="1" id="KW-0812">Transmembrane</keyword>
<comment type="caution">
    <text evidence="2">The sequence shown here is derived from an EMBL/GenBank/DDBJ whole genome shotgun (WGS) entry which is preliminary data.</text>
</comment>
<evidence type="ECO:0000313" key="2">
    <source>
        <dbReference type="EMBL" id="MRX70733.1"/>
    </source>
</evidence>
<feature type="transmembrane region" description="Helical" evidence="1">
    <location>
        <begin position="52"/>
        <end position="85"/>
    </location>
</feature>
<name>A0A7X2LXH8_9BACI</name>
<dbReference type="EMBL" id="WKKI01000001">
    <property type="protein sequence ID" value="MRX70733.1"/>
    <property type="molecule type" value="Genomic_DNA"/>
</dbReference>
<protein>
    <submittedName>
        <fullName evidence="2">Uncharacterized protein</fullName>
    </submittedName>
</protein>
<evidence type="ECO:0000313" key="3">
    <source>
        <dbReference type="Proteomes" id="UP000448867"/>
    </source>
</evidence>
<dbReference type="OrthoDB" id="2972643at2"/>
<keyword evidence="3" id="KW-1185">Reference proteome</keyword>
<gene>
    <name evidence="2" type="ORF">GJU40_00930</name>
</gene>
<reference evidence="2 3" key="1">
    <citation type="submission" date="2019-11" db="EMBL/GenBank/DDBJ databases">
        <title>Bacillus lacus genome.</title>
        <authorList>
            <person name="Allen C.J."/>
            <person name="Newman J.D."/>
        </authorList>
    </citation>
    <scope>NUCLEOTIDE SEQUENCE [LARGE SCALE GENOMIC DNA]</scope>
    <source>
        <strain evidence="2 3">KCTC 33946</strain>
    </source>
</reference>
<evidence type="ECO:0000256" key="1">
    <source>
        <dbReference type="SAM" id="Phobius"/>
    </source>
</evidence>
<proteinExistence type="predicted"/>
<keyword evidence="1" id="KW-0472">Membrane</keyword>